<dbReference type="Pfam" id="PF24497">
    <property type="entry name" value="MIT_ATG1"/>
    <property type="match status" value="1"/>
</dbReference>
<evidence type="ECO:0000256" key="6">
    <source>
        <dbReference type="ARBA" id="ARBA00058225"/>
    </source>
</evidence>
<protein>
    <submittedName>
        <fullName evidence="9">Serine/threonine-protein kinase</fullName>
    </submittedName>
</protein>
<dbReference type="CDD" id="cd14009">
    <property type="entry name" value="STKc_ATG1_ULK_like"/>
    <property type="match status" value="1"/>
</dbReference>
<dbReference type="InterPro" id="IPR045269">
    <property type="entry name" value="Atg1-like"/>
</dbReference>
<dbReference type="SUPFAM" id="SSF56112">
    <property type="entry name" value="Protein kinase-like (PK-like)"/>
    <property type="match status" value="1"/>
</dbReference>
<dbReference type="GO" id="GO:0016020">
    <property type="term" value="C:membrane"/>
    <property type="evidence" value="ECO:0007669"/>
    <property type="project" value="TreeGrafter"/>
</dbReference>
<keyword evidence="3 7" id="KW-0547">Nucleotide-binding</keyword>
<dbReference type="GO" id="GO:0004674">
    <property type="term" value="F:protein serine/threonine kinase activity"/>
    <property type="evidence" value="ECO:0007669"/>
    <property type="project" value="InterPro"/>
</dbReference>
<evidence type="ECO:0000256" key="4">
    <source>
        <dbReference type="ARBA" id="ARBA00022777"/>
    </source>
</evidence>
<dbReference type="InParanoid" id="A0A2R6QB42"/>
<dbReference type="InterPro" id="IPR017441">
    <property type="entry name" value="Protein_kinase_ATP_BS"/>
</dbReference>
<keyword evidence="4 9" id="KW-0418">Kinase</keyword>
<organism evidence="9 10">
    <name type="scientific">Actinidia chinensis var. chinensis</name>
    <name type="common">Chinese soft-hair kiwi</name>
    <dbReference type="NCBI Taxonomy" id="1590841"/>
    <lineage>
        <taxon>Eukaryota</taxon>
        <taxon>Viridiplantae</taxon>
        <taxon>Streptophyta</taxon>
        <taxon>Embryophyta</taxon>
        <taxon>Tracheophyta</taxon>
        <taxon>Spermatophyta</taxon>
        <taxon>Magnoliopsida</taxon>
        <taxon>eudicotyledons</taxon>
        <taxon>Gunneridae</taxon>
        <taxon>Pentapetalae</taxon>
        <taxon>asterids</taxon>
        <taxon>Ericales</taxon>
        <taxon>Actinidiaceae</taxon>
        <taxon>Actinidia</taxon>
    </lineage>
</organism>
<reference evidence="10" key="2">
    <citation type="journal article" date="2018" name="BMC Genomics">
        <title>A manually annotated Actinidia chinensis var. chinensis (kiwifruit) genome highlights the challenges associated with draft genomes and gene prediction in plants.</title>
        <authorList>
            <person name="Pilkington S.M."/>
            <person name="Crowhurst R."/>
            <person name="Hilario E."/>
            <person name="Nardozza S."/>
            <person name="Fraser L."/>
            <person name="Peng Y."/>
            <person name="Gunaseelan K."/>
            <person name="Simpson R."/>
            <person name="Tahir J."/>
            <person name="Deroles S.C."/>
            <person name="Templeton K."/>
            <person name="Luo Z."/>
            <person name="Davy M."/>
            <person name="Cheng C."/>
            <person name="McNeilage M."/>
            <person name="Scaglione D."/>
            <person name="Liu Y."/>
            <person name="Zhang Q."/>
            <person name="Datson P."/>
            <person name="De Silva N."/>
            <person name="Gardiner S.E."/>
            <person name="Bassett H."/>
            <person name="Chagne D."/>
            <person name="McCallum J."/>
            <person name="Dzierzon H."/>
            <person name="Deng C."/>
            <person name="Wang Y.Y."/>
            <person name="Barron L."/>
            <person name="Manako K."/>
            <person name="Bowen J."/>
            <person name="Foster T.M."/>
            <person name="Erridge Z.A."/>
            <person name="Tiffin H."/>
            <person name="Waite C.N."/>
            <person name="Davies K.M."/>
            <person name="Grierson E.P."/>
            <person name="Laing W.A."/>
            <person name="Kirk R."/>
            <person name="Chen X."/>
            <person name="Wood M."/>
            <person name="Montefiori M."/>
            <person name="Brummell D.A."/>
            <person name="Schwinn K.E."/>
            <person name="Catanach A."/>
            <person name="Fullerton C."/>
            <person name="Li D."/>
            <person name="Meiyalaghan S."/>
            <person name="Nieuwenhuizen N."/>
            <person name="Read N."/>
            <person name="Prakash R."/>
            <person name="Hunter D."/>
            <person name="Zhang H."/>
            <person name="McKenzie M."/>
            <person name="Knabel M."/>
            <person name="Harris A."/>
            <person name="Allan A.C."/>
            <person name="Gleave A."/>
            <person name="Chen A."/>
            <person name="Janssen B.J."/>
            <person name="Plunkett B."/>
            <person name="Ampomah-Dwamena C."/>
            <person name="Voogd C."/>
            <person name="Leif D."/>
            <person name="Lafferty D."/>
            <person name="Souleyre E.J.F."/>
            <person name="Varkonyi-Gasic E."/>
            <person name="Gambi F."/>
            <person name="Hanley J."/>
            <person name="Yao J.L."/>
            <person name="Cheung J."/>
            <person name="David K.M."/>
            <person name="Warren B."/>
            <person name="Marsh K."/>
            <person name="Snowden K.C."/>
            <person name="Lin-Wang K."/>
            <person name="Brian L."/>
            <person name="Martinez-Sanchez M."/>
            <person name="Wang M."/>
            <person name="Ileperuma N."/>
            <person name="Macnee N."/>
            <person name="Campin R."/>
            <person name="McAtee P."/>
            <person name="Drummond R.S.M."/>
            <person name="Espley R.V."/>
            <person name="Ireland H.S."/>
            <person name="Wu R."/>
            <person name="Atkinson R.G."/>
            <person name="Karunairetnam S."/>
            <person name="Bulley S."/>
            <person name="Chunkath S."/>
            <person name="Hanley Z."/>
            <person name="Storey R."/>
            <person name="Thrimawithana A.H."/>
            <person name="Thomson S."/>
            <person name="David C."/>
            <person name="Testolin R."/>
            <person name="Huang H."/>
            <person name="Hellens R.P."/>
            <person name="Schaffer R.J."/>
        </authorList>
    </citation>
    <scope>NUCLEOTIDE SEQUENCE [LARGE SCALE GENOMIC DNA]</scope>
    <source>
        <strain evidence="10">cv. Red5</strain>
    </source>
</reference>
<evidence type="ECO:0000259" key="8">
    <source>
        <dbReference type="PROSITE" id="PS50011"/>
    </source>
</evidence>
<evidence type="ECO:0000313" key="9">
    <source>
        <dbReference type="EMBL" id="PSS05108.1"/>
    </source>
</evidence>
<dbReference type="SMART" id="SM00220">
    <property type="entry name" value="S_TKc"/>
    <property type="match status" value="1"/>
</dbReference>
<keyword evidence="5 7" id="KW-0067">ATP-binding</keyword>
<dbReference type="InterPro" id="IPR000719">
    <property type="entry name" value="Prot_kinase_dom"/>
</dbReference>
<dbReference type="Gene3D" id="1.10.510.10">
    <property type="entry name" value="Transferase(Phosphotransferase) domain 1"/>
    <property type="match status" value="1"/>
</dbReference>
<feature type="binding site" evidence="7">
    <location>
        <position position="42"/>
    </location>
    <ligand>
        <name>ATP</name>
        <dbReference type="ChEBI" id="CHEBI:30616"/>
    </ligand>
</feature>
<dbReference type="Pfam" id="PF00069">
    <property type="entry name" value="Pkinase"/>
    <property type="match status" value="1"/>
</dbReference>
<dbReference type="FunFam" id="3.30.200.20:FF:000042">
    <property type="entry name" value="Aurora kinase A"/>
    <property type="match status" value="1"/>
</dbReference>
<accession>A0A2R6QB42</accession>
<evidence type="ECO:0000256" key="3">
    <source>
        <dbReference type="ARBA" id="ARBA00022741"/>
    </source>
</evidence>
<keyword evidence="10" id="KW-1185">Reference proteome</keyword>
<evidence type="ECO:0000256" key="7">
    <source>
        <dbReference type="PROSITE-ProRule" id="PRU10141"/>
    </source>
</evidence>
<dbReference type="Proteomes" id="UP000241394">
    <property type="component" value="Chromosome LG18"/>
</dbReference>
<evidence type="ECO:0000313" key="10">
    <source>
        <dbReference type="Proteomes" id="UP000241394"/>
    </source>
</evidence>
<reference evidence="9 10" key="1">
    <citation type="submission" date="2017-07" db="EMBL/GenBank/DDBJ databases">
        <title>An improved, manually edited Actinidia chinensis var. chinensis (kiwifruit) genome highlights the challenges associated with draft genomes and gene prediction in plants.</title>
        <authorList>
            <person name="Pilkington S."/>
            <person name="Crowhurst R."/>
            <person name="Hilario E."/>
            <person name="Nardozza S."/>
            <person name="Fraser L."/>
            <person name="Peng Y."/>
            <person name="Gunaseelan K."/>
            <person name="Simpson R."/>
            <person name="Tahir J."/>
            <person name="Deroles S."/>
            <person name="Templeton K."/>
            <person name="Luo Z."/>
            <person name="Davy M."/>
            <person name="Cheng C."/>
            <person name="Mcneilage M."/>
            <person name="Scaglione D."/>
            <person name="Liu Y."/>
            <person name="Zhang Q."/>
            <person name="Datson P."/>
            <person name="De Silva N."/>
            <person name="Gardiner S."/>
            <person name="Bassett H."/>
            <person name="Chagne D."/>
            <person name="Mccallum J."/>
            <person name="Dzierzon H."/>
            <person name="Deng C."/>
            <person name="Wang Y.-Y."/>
            <person name="Barron N."/>
            <person name="Manako K."/>
            <person name="Bowen J."/>
            <person name="Foster T."/>
            <person name="Erridge Z."/>
            <person name="Tiffin H."/>
            <person name="Waite C."/>
            <person name="Davies K."/>
            <person name="Grierson E."/>
            <person name="Laing W."/>
            <person name="Kirk R."/>
            <person name="Chen X."/>
            <person name="Wood M."/>
            <person name="Montefiori M."/>
            <person name="Brummell D."/>
            <person name="Schwinn K."/>
            <person name="Catanach A."/>
            <person name="Fullerton C."/>
            <person name="Li D."/>
            <person name="Meiyalaghan S."/>
            <person name="Nieuwenhuizen N."/>
            <person name="Read N."/>
            <person name="Prakash R."/>
            <person name="Hunter D."/>
            <person name="Zhang H."/>
            <person name="Mckenzie M."/>
            <person name="Knabel M."/>
            <person name="Harris A."/>
            <person name="Allan A."/>
            <person name="Chen A."/>
            <person name="Janssen B."/>
            <person name="Plunkett B."/>
            <person name="Dwamena C."/>
            <person name="Voogd C."/>
            <person name="Leif D."/>
            <person name="Lafferty D."/>
            <person name="Souleyre E."/>
            <person name="Varkonyi-Gasic E."/>
            <person name="Gambi F."/>
            <person name="Hanley J."/>
            <person name="Yao J.-L."/>
            <person name="Cheung J."/>
            <person name="David K."/>
            <person name="Warren B."/>
            <person name="Marsh K."/>
            <person name="Snowden K."/>
            <person name="Lin-Wang K."/>
            <person name="Brian L."/>
            <person name="Martinez-Sanchez M."/>
            <person name="Wang M."/>
            <person name="Ileperuma N."/>
            <person name="Macnee N."/>
            <person name="Campin R."/>
            <person name="Mcatee P."/>
            <person name="Drummond R."/>
            <person name="Espley R."/>
            <person name="Ireland H."/>
            <person name="Wu R."/>
            <person name="Atkinson R."/>
            <person name="Karunairetnam S."/>
            <person name="Bulley S."/>
            <person name="Chunkath S."/>
            <person name="Hanley Z."/>
            <person name="Storey R."/>
            <person name="Thrimawithana A."/>
            <person name="Thomson S."/>
            <person name="David C."/>
            <person name="Testolin R."/>
        </authorList>
    </citation>
    <scope>NUCLEOTIDE SEQUENCE [LARGE SCALE GENOMIC DNA]</scope>
    <source>
        <strain evidence="10">cv. Red5</strain>
        <tissue evidence="9">Young leaf</tissue>
    </source>
</reference>
<dbReference type="InterPro" id="IPR056281">
    <property type="entry name" value="MIT_ATG1a/b/c"/>
</dbReference>
<dbReference type="STRING" id="1590841.A0A2R6QB42"/>
<dbReference type="PROSITE" id="PS00107">
    <property type="entry name" value="PROTEIN_KINASE_ATP"/>
    <property type="match status" value="1"/>
</dbReference>
<dbReference type="OrthoDB" id="346907at2759"/>
<dbReference type="GO" id="GO:0000407">
    <property type="term" value="C:phagophore assembly site"/>
    <property type="evidence" value="ECO:0007669"/>
    <property type="project" value="TreeGrafter"/>
</dbReference>
<evidence type="ECO:0000256" key="1">
    <source>
        <dbReference type="ARBA" id="ARBA00006234"/>
    </source>
</evidence>
<dbReference type="PROSITE" id="PS50011">
    <property type="entry name" value="PROTEIN_KINASE_DOM"/>
    <property type="match status" value="1"/>
</dbReference>
<dbReference type="GO" id="GO:0005776">
    <property type="term" value="C:autophagosome"/>
    <property type="evidence" value="ECO:0007669"/>
    <property type="project" value="TreeGrafter"/>
</dbReference>
<dbReference type="EMBL" id="NKQK01000018">
    <property type="protein sequence ID" value="PSS05108.1"/>
    <property type="molecule type" value="Genomic_DNA"/>
</dbReference>
<dbReference type="GO" id="GO:0010506">
    <property type="term" value="P:regulation of autophagy"/>
    <property type="evidence" value="ECO:0007669"/>
    <property type="project" value="InterPro"/>
</dbReference>
<dbReference type="GO" id="GO:0000045">
    <property type="term" value="P:autophagosome assembly"/>
    <property type="evidence" value="ECO:0007669"/>
    <property type="project" value="TreeGrafter"/>
</dbReference>
<name>A0A2R6QB42_ACTCC</name>
<proteinExistence type="inferred from homology"/>
<comment type="function">
    <text evidence="6">CIPK serine-threonine protein kinases interact with CBL proteins. Binding of a CBL protein to the regulatory NAF domain of CIPK protein lead to the activation of the kinase in a calcium-dependent manner.</text>
</comment>
<gene>
    <name evidence="9" type="ORF">CEY00_Acc15979</name>
</gene>
<dbReference type="PANTHER" id="PTHR24348">
    <property type="entry name" value="SERINE/THREONINE-PROTEIN KINASE UNC-51-RELATED"/>
    <property type="match status" value="1"/>
</dbReference>
<evidence type="ECO:0000256" key="5">
    <source>
        <dbReference type="ARBA" id="ARBA00022840"/>
    </source>
</evidence>
<comment type="similarity">
    <text evidence="1">Belongs to the protein kinase superfamily. CAMK Ser/Thr protein kinase family. SNF1 subfamily.</text>
</comment>
<keyword evidence="2" id="KW-0808">Transferase</keyword>
<dbReference type="PROSITE" id="PS00108">
    <property type="entry name" value="PROTEIN_KINASE_ST"/>
    <property type="match status" value="1"/>
</dbReference>
<dbReference type="GO" id="GO:0005829">
    <property type="term" value="C:cytosol"/>
    <property type="evidence" value="ECO:0007669"/>
    <property type="project" value="TreeGrafter"/>
</dbReference>
<comment type="caution">
    <text evidence="9">The sequence shown here is derived from an EMBL/GenBank/DDBJ whole genome shotgun (WGS) entry which is preliminary data.</text>
</comment>
<dbReference type="PANTHER" id="PTHR24348:SF22">
    <property type="entry name" value="NON-SPECIFIC SERINE_THREONINE PROTEIN KINASE"/>
    <property type="match status" value="1"/>
</dbReference>
<dbReference type="AlphaFoldDB" id="A0A2R6QB42"/>
<dbReference type="InterPro" id="IPR011009">
    <property type="entry name" value="Kinase-like_dom_sf"/>
</dbReference>
<dbReference type="GO" id="GO:0005524">
    <property type="term" value="F:ATP binding"/>
    <property type="evidence" value="ECO:0007669"/>
    <property type="project" value="UniProtKB-UniRule"/>
</dbReference>
<dbReference type="InterPro" id="IPR008271">
    <property type="entry name" value="Ser/Thr_kinase_AS"/>
</dbReference>
<dbReference type="FunFam" id="1.10.510.10:FF:000571">
    <property type="entry name" value="Maternal embryonic leucine zipper kinase"/>
    <property type="match status" value="1"/>
</dbReference>
<sequence length="693" mass="77180">MDLGECRRVIGNYILGPRIGKGSFAVVWRSTHRHSGAEVAVKEIDKKHLTHTKVGENLLKEISILANIRHPNIIRLFEAIETEDRIYLVLEYCDGGDLAAYIHRLGKVSQSLASHFIRQLAAGLQVLHVNRLIHRDLKPQNLLLSTNGEIPLLKIGDFGFARYLAPQGLADTLCGSPLYMAPEIIQNKKYDGKADLWSVGAILFQLVTGKPPFNGDSQLQLFQNILSSSELCFPEGSLKNLNPDCVALCRGLLRHNPVERLTFEEFFNHKFLSEPRMKMDVEKLEQFEGSSDKILTLASDKMPQLQSPFSLNSFKRSSEVAYSSFHDNDDKLLYAEDHGSTLRTQGVQVFTENVACDRLRTSLGGKLKSSVQLRAIDLMESFEKDFVLVNAHFASTETSSCSSRICLLNNSTSGIFSYPSEKNDQDVAAEMPVKECTTHSLSGPKSQGSYVSASSVSTVLREVQGLSILHPSTRLQLLHQYICVLSELARGKFNAGLVLESFSVELVVLAIWKEAFQVCNYWLDSNMEDDLPGKCSAKECRPIQEAASLFLNSEENVDFNIPRAVSIWAEQGFLVAFDRAENLSIRIQDMDGNAQMPDAMEIVFQAALEVARTGGVDEFMGNNDSAAVSYSKAMLLLLFLLGEAMSLPLNPPFSLTPADRKRIEGYLVNFESRHSHFKMSQTSPKQSLDCFTN</sequence>
<evidence type="ECO:0000256" key="2">
    <source>
        <dbReference type="ARBA" id="ARBA00022679"/>
    </source>
</evidence>
<dbReference type="FunCoup" id="A0A2R6QB42">
    <property type="interactions" value="1775"/>
</dbReference>
<dbReference type="OMA" id="EIMRCED"/>
<feature type="domain" description="Protein kinase" evidence="8">
    <location>
        <begin position="13"/>
        <end position="272"/>
    </location>
</feature>
<dbReference type="Gramene" id="PSS05108">
    <property type="protein sequence ID" value="PSS05108"/>
    <property type="gene ID" value="CEY00_Acc15979"/>
</dbReference>